<dbReference type="Pfam" id="PF13280">
    <property type="entry name" value="WYL"/>
    <property type="match status" value="1"/>
</dbReference>
<dbReference type="Pfam" id="PF25583">
    <property type="entry name" value="WCX"/>
    <property type="match status" value="1"/>
</dbReference>
<protein>
    <submittedName>
        <fullName evidence="3">Uncharacterized protein</fullName>
    </submittedName>
</protein>
<proteinExistence type="predicted"/>
<dbReference type="PANTHER" id="PTHR34580:SF9">
    <property type="entry name" value="SLL5097 PROTEIN"/>
    <property type="match status" value="1"/>
</dbReference>
<dbReference type="PANTHER" id="PTHR34580">
    <property type="match status" value="1"/>
</dbReference>
<dbReference type="InterPro" id="IPR026881">
    <property type="entry name" value="WYL_dom"/>
</dbReference>
<dbReference type="InterPro" id="IPR051534">
    <property type="entry name" value="CBASS_pafABC_assoc_protein"/>
</dbReference>
<dbReference type="PROSITE" id="PS52050">
    <property type="entry name" value="WYL"/>
    <property type="match status" value="1"/>
</dbReference>
<name>F4MMQ1_9BACT</name>
<gene>
    <name evidence="3" type="ORF">S18_848_0001</name>
</gene>
<dbReference type="EMBL" id="FQ032823">
    <property type="protein sequence ID" value="CBL87414.1"/>
    <property type="molecule type" value="Genomic_DNA"/>
</dbReference>
<feature type="domain" description="WCX" evidence="2">
    <location>
        <begin position="171"/>
        <end position="244"/>
    </location>
</feature>
<accession>F4MMQ1</accession>
<feature type="domain" description="WYL" evidence="1">
    <location>
        <begin position="66"/>
        <end position="136"/>
    </location>
</feature>
<reference evidence="3" key="2">
    <citation type="journal article" date="2012" name="Environ. Microbiol.">
        <title>Genomic content of uncultured Bacteroidetes from contrasting oceanic provinces in the North Atlantic Ocean.</title>
        <authorList>
            <person name="Gomez-Pereira P.R."/>
            <person name="Schuler M."/>
            <person name="Fuchs B.M."/>
            <person name="Bennke C."/>
            <person name="Teeling H."/>
            <person name="Waldmann J."/>
            <person name="Richter M."/>
            <person name="Barbe V."/>
            <person name="Bataille E."/>
            <person name="Glockner F.O."/>
            <person name="Amann R."/>
        </authorList>
    </citation>
    <scope>NUCLEOTIDE SEQUENCE</scope>
</reference>
<sequence length="251" mass="28880">MNDDDLDAIRFATNTLIQFRDLPIFQQFDQALGKIADRLAVSPNLDTEGMDKYIQFESTPHASGSEHLAPLLQAIRERHGIRLCYTKFRADSDAVTHYTLHPYLLKEYRNRWYLLGWDADKQHIRTFGCDRIVTLDVQEGVRFQVEPSFKANDYFAHALGITVLGDAEPEDVRFECDTVLAKYLTTQPLHHSQTIVEEPNRHVVSLRVMPTFELLQWLQAHASEITMLKPTHIKHAVIQSLEKAIARQNQG</sequence>
<dbReference type="InterPro" id="IPR057727">
    <property type="entry name" value="WCX_dom"/>
</dbReference>
<evidence type="ECO:0000313" key="3">
    <source>
        <dbReference type="EMBL" id="CBL87414.1"/>
    </source>
</evidence>
<dbReference type="AlphaFoldDB" id="F4MMQ1"/>
<evidence type="ECO:0000259" key="1">
    <source>
        <dbReference type="Pfam" id="PF13280"/>
    </source>
</evidence>
<reference evidence="3" key="1">
    <citation type="submission" date="2010-05" db="EMBL/GenBank/DDBJ databases">
        <authorList>
            <person name="Genoscope - CEA"/>
        </authorList>
    </citation>
    <scope>NUCLEOTIDE SEQUENCE</scope>
</reference>
<organism evidence="3">
    <name type="scientific">uncultured Flavobacteriia bacterium</name>
    <dbReference type="NCBI Taxonomy" id="212695"/>
    <lineage>
        <taxon>Bacteria</taxon>
        <taxon>Pseudomonadati</taxon>
        <taxon>Bacteroidota</taxon>
        <taxon>Flavobacteriia</taxon>
        <taxon>environmental samples</taxon>
    </lineage>
</organism>
<evidence type="ECO:0000259" key="2">
    <source>
        <dbReference type="Pfam" id="PF25583"/>
    </source>
</evidence>